<keyword evidence="3" id="KW-1185">Reference proteome</keyword>
<dbReference type="Proteomes" id="UP001496627">
    <property type="component" value="Unassembled WGS sequence"/>
</dbReference>
<keyword evidence="1" id="KW-1133">Transmembrane helix</keyword>
<evidence type="ECO:0000313" key="2">
    <source>
        <dbReference type="EMBL" id="MEQ1405184.1"/>
    </source>
</evidence>
<dbReference type="RefSeq" id="WP_037147989.1">
    <property type="nucleotide sequence ID" value="NZ_JBEAAL010000005.1"/>
</dbReference>
<reference evidence="2 3" key="1">
    <citation type="submission" date="2024-05" db="EMBL/GenBank/DDBJ databases">
        <title>Neorhizobium sp. Rsf11, a plant growth promoting and heavy metal resistant PAH-degrader.</title>
        <authorList>
            <person name="Golubev S.N."/>
            <person name="Muratova A.Y."/>
            <person name="Markelova M.I."/>
        </authorList>
    </citation>
    <scope>NUCLEOTIDE SEQUENCE [LARGE SCALE GENOMIC DNA]</scope>
    <source>
        <strain evidence="2 3">Rsf11</strain>
    </source>
</reference>
<accession>A0ABV0M2J0</accession>
<dbReference type="EMBL" id="JBEAAL010000005">
    <property type="protein sequence ID" value="MEQ1405184.1"/>
    <property type="molecule type" value="Genomic_DNA"/>
</dbReference>
<protein>
    <submittedName>
        <fullName evidence="2">Uncharacterized protein</fullName>
    </submittedName>
</protein>
<proteinExistence type="predicted"/>
<organism evidence="2 3">
    <name type="scientific">Neorhizobium phenanthreniclasticum</name>
    <dbReference type="NCBI Taxonomy" id="3157917"/>
    <lineage>
        <taxon>Bacteria</taxon>
        <taxon>Pseudomonadati</taxon>
        <taxon>Pseudomonadota</taxon>
        <taxon>Alphaproteobacteria</taxon>
        <taxon>Hyphomicrobiales</taxon>
        <taxon>Rhizobiaceae</taxon>
        <taxon>Rhizobium/Agrobacterium group</taxon>
        <taxon>Neorhizobium</taxon>
    </lineage>
</organism>
<gene>
    <name evidence="2" type="ORF">ABK249_09595</name>
</gene>
<keyword evidence="1" id="KW-0812">Transmembrane</keyword>
<sequence>MTIQPTARTFSALPPIKMETTAPVNPLRGVLVTVFALKIVVCAFLLATVSLAPPVSVDARFAAVADN</sequence>
<comment type="caution">
    <text evidence="2">The sequence shown here is derived from an EMBL/GenBank/DDBJ whole genome shotgun (WGS) entry which is preliminary data.</text>
</comment>
<keyword evidence="1" id="KW-0472">Membrane</keyword>
<feature type="transmembrane region" description="Helical" evidence="1">
    <location>
        <begin position="30"/>
        <end position="52"/>
    </location>
</feature>
<name>A0ABV0M2J0_9HYPH</name>
<evidence type="ECO:0000313" key="3">
    <source>
        <dbReference type="Proteomes" id="UP001496627"/>
    </source>
</evidence>
<evidence type="ECO:0000256" key="1">
    <source>
        <dbReference type="SAM" id="Phobius"/>
    </source>
</evidence>